<keyword evidence="3" id="KW-0675">Receptor</keyword>
<dbReference type="PANTHER" id="PTHR39082">
    <property type="entry name" value="PHOSPHOLIPASE C-BETA-2-RELATED"/>
    <property type="match status" value="1"/>
</dbReference>
<proteinExistence type="predicted"/>
<organism evidence="3 4">
    <name type="scientific">Anabarilius grahami</name>
    <name type="common">Kanglang fish</name>
    <name type="synonym">Barilius grahami</name>
    <dbReference type="NCBI Taxonomy" id="495550"/>
    <lineage>
        <taxon>Eukaryota</taxon>
        <taxon>Metazoa</taxon>
        <taxon>Chordata</taxon>
        <taxon>Craniata</taxon>
        <taxon>Vertebrata</taxon>
        <taxon>Euteleostomi</taxon>
        <taxon>Actinopterygii</taxon>
        <taxon>Neopterygii</taxon>
        <taxon>Teleostei</taxon>
        <taxon>Ostariophysi</taxon>
        <taxon>Cypriniformes</taxon>
        <taxon>Xenocyprididae</taxon>
        <taxon>Xenocypridinae</taxon>
        <taxon>Xenocypridinae incertae sedis</taxon>
        <taxon>Anabarilius</taxon>
    </lineage>
</organism>
<keyword evidence="2" id="KW-1133">Transmembrane helix</keyword>
<evidence type="ECO:0000313" key="4">
    <source>
        <dbReference type="Proteomes" id="UP000281406"/>
    </source>
</evidence>
<dbReference type="EMBL" id="RJVU01015592">
    <property type="protein sequence ID" value="ROL52531.1"/>
    <property type="molecule type" value="Genomic_DNA"/>
</dbReference>
<keyword evidence="2" id="KW-0812">Transmembrane</keyword>
<keyword evidence="4" id="KW-1185">Reference proteome</keyword>
<protein>
    <submittedName>
        <fullName evidence="3">Scavenger receptor class A member 3</fullName>
    </submittedName>
</protein>
<dbReference type="AlphaFoldDB" id="A0A3N0Z2J4"/>
<reference evidence="3 4" key="1">
    <citation type="submission" date="2018-10" db="EMBL/GenBank/DDBJ databases">
        <title>Genome assembly for a Yunnan-Guizhou Plateau 3E fish, Anabarilius grahami (Regan), and its evolutionary and genetic applications.</title>
        <authorList>
            <person name="Jiang W."/>
        </authorList>
    </citation>
    <scope>NUCLEOTIDE SEQUENCE [LARGE SCALE GENOMIC DNA]</scope>
    <source>
        <strain evidence="3">AG-KIZ</strain>
        <tissue evidence="3">Muscle</tissue>
    </source>
</reference>
<dbReference type="PANTHER" id="PTHR39082:SF1">
    <property type="entry name" value="SCAVENGER RECEPTOR CLASS A MEMBER 3"/>
    <property type="match status" value="1"/>
</dbReference>
<evidence type="ECO:0000256" key="2">
    <source>
        <dbReference type="SAM" id="Phobius"/>
    </source>
</evidence>
<gene>
    <name evidence="3" type="ORF">DPX16_6215</name>
</gene>
<dbReference type="Proteomes" id="UP000281406">
    <property type="component" value="Unassembled WGS sequence"/>
</dbReference>
<accession>A0A3N0Z2J4</accession>
<dbReference type="InterPro" id="IPR052376">
    <property type="entry name" value="Oxidative_Scav/Glycosyltrans"/>
</dbReference>
<evidence type="ECO:0000256" key="1">
    <source>
        <dbReference type="SAM" id="MobiDB-lite"/>
    </source>
</evidence>
<sequence length="676" mass="73899">MLNQKQKPSKICRGRRLTVNEKRNNHSLSPACFPKLHMVTVQGITFHWFYSKEAACYRGVLLTHQLLDAAPTRVLNIGLVCRFSDLFLVSKPVFFLNDAADSDKSLKYNPSLSNQTDSYCGYENQLFNEEDLNGEEEEIPPLRGRARGGCMKCQQTHSLQLAVKMLYGFLALLIIAVAVLASLDISTANNYSNCLDVAPFQEEIARLKKEFDEIQKMVLSQKQQLDQATQSQQSLTQSSNRMTRDLQAFGILIKRINQSLGQYMDQVTGWQVVINETDQGMKNVLEDSYDLKVTMQQVNTTVALSALWIGALQRKAEEETLVLQKITADWQNYSRVLSALKSNASLTMQTVRAVQSGVSATHQRISMSSEMVHDLTLQVMNLQMQLDNVSSYIDEHEENMHDHQYHAKYYENRTGERFVTLDARMNSIEMEIDTVSSSINATVSHVQSMYKYINIESSSCQSRLGSHTEDLQNLNNTVLLLLHLADTLRMQYMMLNVRLEADVRNLSLVMEEMKLVDTSHAKLIQNFTILKGMPGPPGPKGSRGEPGAKGPLGVSGLKGDRGIVGSRGPQGLKGTLGIKGDQGVQGASGMKGGPGLKGEKGSLGQPGPRGEKGQKGDMGAPGKDGIPGLKGPAGIRGQAGLPGVHGPPGPVGMKGPVGPPGPPGTPGPPGEPAQKS</sequence>
<evidence type="ECO:0000313" key="3">
    <source>
        <dbReference type="EMBL" id="ROL52531.1"/>
    </source>
</evidence>
<dbReference type="SUPFAM" id="SSF57997">
    <property type="entry name" value="Tropomyosin"/>
    <property type="match status" value="1"/>
</dbReference>
<dbReference type="Pfam" id="PF01391">
    <property type="entry name" value="Collagen"/>
    <property type="match status" value="2"/>
</dbReference>
<comment type="caution">
    <text evidence="3">The sequence shown here is derived from an EMBL/GenBank/DDBJ whole genome shotgun (WGS) entry which is preliminary data.</text>
</comment>
<feature type="transmembrane region" description="Helical" evidence="2">
    <location>
        <begin position="161"/>
        <end position="183"/>
    </location>
</feature>
<feature type="compositionally biased region" description="Pro residues" evidence="1">
    <location>
        <begin position="657"/>
        <end position="676"/>
    </location>
</feature>
<dbReference type="InterPro" id="IPR008160">
    <property type="entry name" value="Collagen"/>
</dbReference>
<feature type="region of interest" description="Disordered" evidence="1">
    <location>
        <begin position="530"/>
        <end position="676"/>
    </location>
</feature>
<name>A0A3N0Z2J4_ANAGA</name>
<keyword evidence="2" id="KW-0472">Membrane</keyword>
<dbReference type="OrthoDB" id="5835334at2759"/>